<keyword evidence="2" id="KW-1185">Reference proteome</keyword>
<proteinExistence type="predicted"/>
<organism evidence="1 2">
    <name type="scientific">Thalassococcus arenae</name>
    <dbReference type="NCBI Taxonomy" id="2851652"/>
    <lineage>
        <taxon>Bacteria</taxon>
        <taxon>Pseudomonadati</taxon>
        <taxon>Pseudomonadota</taxon>
        <taxon>Alphaproteobacteria</taxon>
        <taxon>Rhodobacterales</taxon>
        <taxon>Roseobacteraceae</taxon>
        <taxon>Thalassococcus</taxon>
    </lineage>
</organism>
<dbReference type="RefSeq" id="WP_217777147.1">
    <property type="nucleotide sequence ID" value="NZ_JAHRWL010000001.1"/>
</dbReference>
<evidence type="ECO:0000313" key="1">
    <source>
        <dbReference type="EMBL" id="MBV2359329.1"/>
    </source>
</evidence>
<dbReference type="InterPro" id="IPR010626">
    <property type="entry name" value="DUF1217"/>
</dbReference>
<name>A0ABS6N5N3_9RHOB</name>
<reference evidence="1" key="1">
    <citation type="submission" date="2021-06" db="EMBL/GenBank/DDBJ databases">
        <title>Thalassococcus sp. CAU 1522 isolated from sea sand, Republic of Korea.</title>
        <authorList>
            <person name="Kim W."/>
        </authorList>
    </citation>
    <scope>NUCLEOTIDE SEQUENCE</scope>
    <source>
        <strain evidence="1">CAU 1522</strain>
    </source>
</reference>
<dbReference type="Pfam" id="PF06748">
    <property type="entry name" value="DUF1217"/>
    <property type="match status" value="1"/>
</dbReference>
<sequence>MSQGTSCIDPARRPPACSRAAMTFQPVLVGSGLVGWRFLQATLQNQRQAFDNGALELRDTAYFENKIATIDNAESLVTDRRLLRVALTAFGLQDDINNKFFIRKVLEEGVTDRDALANKLTDDRYKALARTFAFDSASGPSTKRAGFAEEIIARYRAQQFELAVGEQDETLRLAMNFERALPEVAAGAGSNDTKWFRVMGTPPLRTVFETALGLPSGFGQLDIDRQVETLREKAGARFGASEIIDLSSEEIMSKIVRSYLLQSQLQQSSASQPGQTALALISAIPRQSLFNKI</sequence>
<protein>
    <submittedName>
        <fullName evidence="1">DUF1217 domain-containing protein</fullName>
    </submittedName>
</protein>
<evidence type="ECO:0000313" key="2">
    <source>
        <dbReference type="Proteomes" id="UP001166293"/>
    </source>
</evidence>
<dbReference type="EMBL" id="JAHRWL010000001">
    <property type="protein sequence ID" value="MBV2359329.1"/>
    <property type="molecule type" value="Genomic_DNA"/>
</dbReference>
<dbReference type="Proteomes" id="UP001166293">
    <property type="component" value="Unassembled WGS sequence"/>
</dbReference>
<gene>
    <name evidence="1" type="ORF">KUH32_06065</name>
</gene>
<comment type="caution">
    <text evidence="1">The sequence shown here is derived from an EMBL/GenBank/DDBJ whole genome shotgun (WGS) entry which is preliminary data.</text>
</comment>
<accession>A0ABS6N5N3</accession>